<dbReference type="AlphaFoldDB" id="A0A4D6LVS0"/>
<sequence>MSQSGSQLTQSSQYSDAERFVYKCLVKSISEIPLIKKVGEDDPKCFPDDLDVMLGCTLAFKVRTQPRNRCAFVIKVYDLPKIINYIKKLIQPIQLAECSHKNIIDLGGDTSSGMIAEFRSKRVCNLAADTENDLMSLSGTADNDPDNSSLGTPSKRILPNNGVSVESSQDIESGELSATKPMKTIKKEIE</sequence>
<feature type="compositionally biased region" description="Polar residues" evidence="1">
    <location>
        <begin position="136"/>
        <end position="152"/>
    </location>
</feature>
<name>A0A4D6LVS0_VIGUN</name>
<evidence type="ECO:0000256" key="1">
    <source>
        <dbReference type="SAM" id="MobiDB-lite"/>
    </source>
</evidence>
<proteinExistence type="predicted"/>
<dbReference type="Proteomes" id="UP000501690">
    <property type="component" value="Linkage Group LG5"/>
</dbReference>
<feature type="compositionally biased region" description="Polar residues" evidence="1">
    <location>
        <begin position="161"/>
        <end position="171"/>
    </location>
</feature>
<feature type="region of interest" description="Disordered" evidence="1">
    <location>
        <begin position="136"/>
        <end position="190"/>
    </location>
</feature>
<organism evidence="2 3">
    <name type="scientific">Vigna unguiculata</name>
    <name type="common">Cowpea</name>
    <dbReference type="NCBI Taxonomy" id="3917"/>
    <lineage>
        <taxon>Eukaryota</taxon>
        <taxon>Viridiplantae</taxon>
        <taxon>Streptophyta</taxon>
        <taxon>Embryophyta</taxon>
        <taxon>Tracheophyta</taxon>
        <taxon>Spermatophyta</taxon>
        <taxon>Magnoliopsida</taxon>
        <taxon>eudicotyledons</taxon>
        <taxon>Gunneridae</taxon>
        <taxon>Pentapetalae</taxon>
        <taxon>rosids</taxon>
        <taxon>fabids</taxon>
        <taxon>Fabales</taxon>
        <taxon>Fabaceae</taxon>
        <taxon>Papilionoideae</taxon>
        <taxon>50 kb inversion clade</taxon>
        <taxon>NPAAA clade</taxon>
        <taxon>indigoferoid/millettioid clade</taxon>
        <taxon>Phaseoleae</taxon>
        <taxon>Vigna</taxon>
    </lineage>
</organism>
<keyword evidence="3" id="KW-1185">Reference proteome</keyword>
<accession>A0A4D6LVS0</accession>
<protein>
    <submittedName>
        <fullName evidence="2">Uncharacterized protein</fullName>
    </submittedName>
</protein>
<evidence type="ECO:0000313" key="2">
    <source>
        <dbReference type="EMBL" id="QCD93022.1"/>
    </source>
</evidence>
<gene>
    <name evidence="2" type="ORF">DEO72_LG5g1093</name>
</gene>
<reference evidence="2 3" key="1">
    <citation type="submission" date="2019-04" db="EMBL/GenBank/DDBJ databases">
        <title>An improved genome assembly and genetic linkage map for asparagus bean, Vigna unguiculata ssp. sesquipedialis.</title>
        <authorList>
            <person name="Xia Q."/>
            <person name="Zhang R."/>
            <person name="Dong Y."/>
        </authorList>
    </citation>
    <scope>NUCLEOTIDE SEQUENCE [LARGE SCALE GENOMIC DNA]</scope>
    <source>
        <tissue evidence="2">Leaf</tissue>
    </source>
</reference>
<dbReference type="EMBL" id="CP039349">
    <property type="protein sequence ID" value="QCD93022.1"/>
    <property type="molecule type" value="Genomic_DNA"/>
</dbReference>
<evidence type="ECO:0000313" key="3">
    <source>
        <dbReference type="Proteomes" id="UP000501690"/>
    </source>
</evidence>